<evidence type="ECO:0000313" key="2">
    <source>
        <dbReference type="EMBL" id="GBP74409.1"/>
    </source>
</evidence>
<sequence length="468" mass="51388">MQRGAREGGLYTSGNTPVLPRPPPRRAAAAANAKEFTLANLRTGSTDSLNQINRRGALHRAPIPDRADVGRVRRDSNNVFIGRAVRARIDHGPGAIARASAPVSVTLRLPFFFTSACEFECRGGIRLAARFLSRIRCACARRSTTSAAAAALSEAHKHASPHITTASERRCKSRDGCVTYWPRRAAPLAEEASAQERYERHPATIDTTAQAGARLHGTGRSRRPIFTNLIMKRDMAKLSSAYRHFAVLSPSAKCDKHFEDQQCNPETAGNSSYPKKKSPTCTSILQQHVYEVQQDEIQQAPSLCFSTELALCSIGAVLSLECLHGVSNLRVAGKRGASVFRAGPQPPAGLISPDCHRPTNTHDSLMSRTEYYGRLRAKLSRSFCGKLRLRWTSYSYAAGDARGHDRVCRCARAGSTQLGKIFARQRLSKCLNNRAHSMQIRVCAVRPSPVTSFVSFYTLKLPAEKFQA</sequence>
<reference evidence="2 3" key="1">
    <citation type="journal article" date="2019" name="Commun. Biol.">
        <title>The bagworm genome reveals a unique fibroin gene that provides high tensile strength.</title>
        <authorList>
            <person name="Kono N."/>
            <person name="Nakamura H."/>
            <person name="Ohtoshi R."/>
            <person name="Tomita M."/>
            <person name="Numata K."/>
            <person name="Arakawa K."/>
        </authorList>
    </citation>
    <scope>NUCLEOTIDE SEQUENCE [LARGE SCALE GENOMIC DNA]</scope>
</reference>
<organism evidence="2 3">
    <name type="scientific">Eumeta variegata</name>
    <name type="common">Bagworm moth</name>
    <name type="synonym">Eumeta japonica</name>
    <dbReference type="NCBI Taxonomy" id="151549"/>
    <lineage>
        <taxon>Eukaryota</taxon>
        <taxon>Metazoa</taxon>
        <taxon>Ecdysozoa</taxon>
        <taxon>Arthropoda</taxon>
        <taxon>Hexapoda</taxon>
        <taxon>Insecta</taxon>
        <taxon>Pterygota</taxon>
        <taxon>Neoptera</taxon>
        <taxon>Endopterygota</taxon>
        <taxon>Lepidoptera</taxon>
        <taxon>Glossata</taxon>
        <taxon>Ditrysia</taxon>
        <taxon>Tineoidea</taxon>
        <taxon>Psychidae</taxon>
        <taxon>Oiketicinae</taxon>
        <taxon>Eumeta</taxon>
    </lineage>
</organism>
<keyword evidence="3" id="KW-1185">Reference proteome</keyword>
<dbReference type="Proteomes" id="UP000299102">
    <property type="component" value="Unassembled WGS sequence"/>
</dbReference>
<dbReference type="AlphaFoldDB" id="A0A4C1YIE2"/>
<name>A0A4C1YIE2_EUMVA</name>
<protein>
    <submittedName>
        <fullName evidence="2">Uncharacterized protein</fullName>
    </submittedName>
</protein>
<evidence type="ECO:0000313" key="3">
    <source>
        <dbReference type="Proteomes" id="UP000299102"/>
    </source>
</evidence>
<dbReference type="EMBL" id="BGZK01001207">
    <property type="protein sequence ID" value="GBP74409.1"/>
    <property type="molecule type" value="Genomic_DNA"/>
</dbReference>
<feature type="region of interest" description="Disordered" evidence="1">
    <location>
        <begin position="1"/>
        <end position="25"/>
    </location>
</feature>
<comment type="caution">
    <text evidence="2">The sequence shown here is derived from an EMBL/GenBank/DDBJ whole genome shotgun (WGS) entry which is preliminary data.</text>
</comment>
<accession>A0A4C1YIE2</accession>
<evidence type="ECO:0000256" key="1">
    <source>
        <dbReference type="SAM" id="MobiDB-lite"/>
    </source>
</evidence>
<proteinExistence type="predicted"/>
<gene>
    <name evidence="2" type="ORF">EVAR_60559_1</name>
</gene>